<evidence type="ECO:0000256" key="7">
    <source>
        <dbReference type="ARBA" id="ARBA00022664"/>
    </source>
</evidence>
<dbReference type="PANTHER" id="PTHR11207">
    <property type="entry name" value="RIBONUCLEASE III"/>
    <property type="match status" value="1"/>
</dbReference>
<keyword evidence="6 15" id="KW-0698">rRNA processing</keyword>
<evidence type="ECO:0000256" key="2">
    <source>
        <dbReference type="ARBA" id="ARBA00004496"/>
    </source>
</evidence>
<feature type="active site" evidence="15">
    <location>
        <position position="50"/>
    </location>
</feature>
<proteinExistence type="inferred from homology"/>
<dbReference type="CDD" id="cd10845">
    <property type="entry name" value="DSRM_RNAse_III_family"/>
    <property type="match status" value="1"/>
</dbReference>
<evidence type="ECO:0000256" key="9">
    <source>
        <dbReference type="ARBA" id="ARBA00022722"/>
    </source>
</evidence>
<comment type="function">
    <text evidence="15">Digests double-stranded RNA. Involved in the processing of primary rRNA transcript to yield the immediate precursors to the large and small rRNAs (23S and 16S). Processes some mRNAs, and tRNAs when they are encoded in the rRNA operon. Processes pre-crRNA and tracrRNA of type II CRISPR loci if present in the organism.</text>
</comment>
<gene>
    <name evidence="15" type="primary">rnc</name>
    <name evidence="18" type="ORF">BECKMB1821G_GA0114241_10145</name>
</gene>
<dbReference type="Gene3D" id="1.10.1520.10">
    <property type="entry name" value="Ribonuclease III domain"/>
    <property type="match status" value="1"/>
</dbReference>
<keyword evidence="11 15" id="KW-0255">Endonuclease</keyword>
<comment type="subunit">
    <text evidence="4 15">Homodimer.</text>
</comment>
<keyword evidence="10 15" id="KW-0479">Metal-binding</keyword>
<feature type="active site" evidence="15">
    <location>
        <position position="122"/>
    </location>
</feature>
<dbReference type="SUPFAM" id="SSF69065">
    <property type="entry name" value="RNase III domain-like"/>
    <property type="match status" value="1"/>
</dbReference>
<dbReference type="Pfam" id="PF00035">
    <property type="entry name" value="dsrm"/>
    <property type="match status" value="1"/>
</dbReference>
<dbReference type="SUPFAM" id="SSF54768">
    <property type="entry name" value="dsRNA-binding domain-like"/>
    <property type="match status" value="1"/>
</dbReference>
<evidence type="ECO:0000256" key="11">
    <source>
        <dbReference type="ARBA" id="ARBA00022759"/>
    </source>
</evidence>
<reference evidence="18" key="1">
    <citation type="submission" date="2019-02" db="EMBL/GenBank/DDBJ databases">
        <authorList>
            <person name="Gruber-Vodicka R. H."/>
            <person name="Seah K. B. B."/>
        </authorList>
    </citation>
    <scope>NUCLEOTIDE SEQUENCE</scope>
    <source>
        <strain evidence="18">BECK_BZ197</strain>
    </source>
</reference>
<dbReference type="GO" id="GO:0042802">
    <property type="term" value="F:identical protein binding"/>
    <property type="evidence" value="ECO:0007669"/>
    <property type="project" value="UniProtKB-ARBA"/>
</dbReference>
<keyword evidence="15" id="KW-0699">rRNA-binding</keyword>
<feature type="domain" description="DRBM" evidence="16">
    <location>
        <begin position="160"/>
        <end position="230"/>
    </location>
</feature>
<evidence type="ECO:0000256" key="4">
    <source>
        <dbReference type="ARBA" id="ARBA00011738"/>
    </source>
</evidence>
<dbReference type="FunFam" id="3.30.160.20:FF:000003">
    <property type="entry name" value="Ribonuclease 3"/>
    <property type="match status" value="1"/>
</dbReference>
<dbReference type="GO" id="GO:0010468">
    <property type="term" value="P:regulation of gene expression"/>
    <property type="evidence" value="ECO:0007669"/>
    <property type="project" value="TreeGrafter"/>
</dbReference>
<evidence type="ECO:0000256" key="10">
    <source>
        <dbReference type="ARBA" id="ARBA00022723"/>
    </source>
</evidence>
<evidence type="ECO:0000256" key="5">
    <source>
        <dbReference type="ARBA" id="ARBA00022490"/>
    </source>
</evidence>
<dbReference type="InterPro" id="IPR014720">
    <property type="entry name" value="dsRBD_dom"/>
</dbReference>
<evidence type="ECO:0000256" key="14">
    <source>
        <dbReference type="ARBA" id="ARBA00022884"/>
    </source>
</evidence>
<comment type="subcellular location">
    <subcellularLocation>
        <location evidence="2 15">Cytoplasm</location>
    </subcellularLocation>
</comment>
<comment type="cofactor">
    <cofactor evidence="15">
        <name>Mg(2+)</name>
        <dbReference type="ChEBI" id="CHEBI:18420"/>
    </cofactor>
</comment>
<dbReference type="SMART" id="SM00535">
    <property type="entry name" value="RIBOc"/>
    <property type="match status" value="1"/>
</dbReference>
<evidence type="ECO:0000256" key="15">
    <source>
        <dbReference type="HAMAP-Rule" id="MF_00104"/>
    </source>
</evidence>
<keyword evidence="14 15" id="KW-0694">RNA-binding</keyword>
<organism evidence="18">
    <name type="scientific">Candidatus Kentrum sp. MB</name>
    <dbReference type="NCBI Taxonomy" id="2138164"/>
    <lineage>
        <taxon>Bacteria</taxon>
        <taxon>Pseudomonadati</taxon>
        <taxon>Pseudomonadota</taxon>
        <taxon>Gammaproteobacteria</taxon>
        <taxon>Candidatus Kentrum</taxon>
    </lineage>
</organism>
<evidence type="ECO:0000256" key="12">
    <source>
        <dbReference type="ARBA" id="ARBA00022801"/>
    </source>
</evidence>
<evidence type="ECO:0000256" key="13">
    <source>
        <dbReference type="ARBA" id="ARBA00022842"/>
    </source>
</evidence>
<keyword evidence="5 15" id="KW-0963">Cytoplasm</keyword>
<dbReference type="SMART" id="SM00358">
    <property type="entry name" value="DSRM"/>
    <property type="match status" value="1"/>
</dbReference>
<dbReference type="InterPro" id="IPR036389">
    <property type="entry name" value="RNase_III_sf"/>
</dbReference>
<dbReference type="EC" id="3.1.26.3" evidence="15"/>
<name>A0A450X870_9GAMM</name>
<dbReference type="InterPro" id="IPR011907">
    <property type="entry name" value="RNase_III"/>
</dbReference>
<dbReference type="AlphaFoldDB" id="A0A450X870"/>
<comment type="similarity">
    <text evidence="3">Belongs to the ribonuclease III family.</text>
</comment>
<dbReference type="PROSITE" id="PS50137">
    <property type="entry name" value="DS_RBD"/>
    <property type="match status" value="1"/>
</dbReference>
<sequence length="238" mass="26401">MFGSHIKTKSLQRLFPLIDYTFSDTSLLVLALTHRSASAEHNERLEFLGDAILGFVTAGILFDHFPNSSEGELTRLRARLVRRQTLAEIARQLELGQHLILGGGEIKSGGDDRESTLANAVEAIIGAIYLDGGLEPCRQSILHIFSSRLEAISQQKVEKDAKTKLQELLQGMHLSLPEYQVIEATGSDHEHWFTVECRAELFSVTTQGSGGTRRIAEQNAAQQALQHINQKRQSQRGS</sequence>
<keyword evidence="8 15" id="KW-0819">tRNA processing</keyword>
<feature type="binding site" evidence="15">
    <location>
        <position position="122"/>
    </location>
    <ligand>
        <name>Mg(2+)</name>
        <dbReference type="ChEBI" id="CHEBI:18420"/>
    </ligand>
</feature>
<dbReference type="GO" id="GO:0006364">
    <property type="term" value="P:rRNA processing"/>
    <property type="evidence" value="ECO:0007669"/>
    <property type="project" value="UniProtKB-UniRule"/>
</dbReference>
<evidence type="ECO:0000259" key="16">
    <source>
        <dbReference type="PROSITE" id="PS50137"/>
    </source>
</evidence>
<accession>A0A450X870</accession>
<dbReference type="GO" id="GO:0019843">
    <property type="term" value="F:rRNA binding"/>
    <property type="evidence" value="ECO:0007669"/>
    <property type="project" value="UniProtKB-KW"/>
</dbReference>
<keyword evidence="7 15" id="KW-0507">mRNA processing</keyword>
<dbReference type="EMBL" id="CAADFO010000014">
    <property type="protein sequence ID" value="VFK25509.1"/>
    <property type="molecule type" value="Genomic_DNA"/>
</dbReference>
<keyword evidence="13 15" id="KW-0460">Magnesium</keyword>
<feature type="binding site" evidence="15">
    <location>
        <position position="119"/>
    </location>
    <ligand>
        <name>Mg(2+)</name>
        <dbReference type="ChEBI" id="CHEBI:18420"/>
    </ligand>
</feature>
<protein>
    <recommendedName>
        <fullName evidence="15">Ribonuclease 3</fullName>
        <ecNumber evidence="15">3.1.26.3</ecNumber>
    </recommendedName>
    <alternativeName>
        <fullName evidence="15">Ribonuclease III</fullName>
        <shortName evidence="15">RNase III</shortName>
    </alternativeName>
</protein>
<dbReference type="GO" id="GO:0006397">
    <property type="term" value="P:mRNA processing"/>
    <property type="evidence" value="ECO:0007669"/>
    <property type="project" value="UniProtKB-UniRule"/>
</dbReference>
<dbReference type="PROSITE" id="PS50142">
    <property type="entry name" value="RNASE_3_2"/>
    <property type="match status" value="1"/>
</dbReference>
<evidence type="ECO:0000256" key="1">
    <source>
        <dbReference type="ARBA" id="ARBA00000109"/>
    </source>
</evidence>
<dbReference type="HAMAP" id="MF_00104">
    <property type="entry name" value="RNase_III"/>
    <property type="match status" value="1"/>
</dbReference>
<feature type="domain" description="RNase III" evidence="17">
    <location>
        <begin position="11"/>
        <end position="133"/>
    </location>
</feature>
<evidence type="ECO:0000256" key="8">
    <source>
        <dbReference type="ARBA" id="ARBA00022694"/>
    </source>
</evidence>
<keyword evidence="9 15" id="KW-0540">Nuclease</keyword>
<dbReference type="GO" id="GO:0005737">
    <property type="term" value="C:cytoplasm"/>
    <property type="evidence" value="ECO:0007669"/>
    <property type="project" value="UniProtKB-SubCell"/>
</dbReference>
<evidence type="ECO:0000313" key="18">
    <source>
        <dbReference type="EMBL" id="VFK25509.1"/>
    </source>
</evidence>
<dbReference type="PROSITE" id="PS00517">
    <property type="entry name" value="RNASE_3_1"/>
    <property type="match status" value="1"/>
</dbReference>
<dbReference type="PANTHER" id="PTHR11207:SF0">
    <property type="entry name" value="RIBONUCLEASE 3"/>
    <property type="match status" value="1"/>
</dbReference>
<comment type="catalytic activity">
    <reaction evidence="1 15">
        <text>Endonucleolytic cleavage to 5'-phosphomonoester.</text>
        <dbReference type="EC" id="3.1.26.3"/>
    </reaction>
</comment>
<dbReference type="Gene3D" id="3.30.160.20">
    <property type="match status" value="1"/>
</dbReference>
<evidence type="ECO:0000256" key="3">
    <source>
        <dbReference type="ARBA" id="ARBA00010183"/>
    </source>
</evidence>
<dbReference type="GO" id="GO:0008033">
    <property type="term" value="P:tRNA processing"/>
    <property type="evidence" value="ECO:0007669"/>
    <property type="project" value="UniProtKB-KW"/>
</dbReference>
<dbReference type="NCBIfam" id="TIGR02191">
    <property type="entry name" value="RNaseIII"/>
    <property type="match status" value="1"/>
</dbReference>
<dbReference type="InterPro" id="IPR000999">
    <property type="entry name" value="RNase_III_dom"/>
</dbReference>
<dbReference type="Pfam" id="PF14622">
    <property type="entry name" value="Ribonucleas_3_3"/>
    <property type="match status" value="1"/>
</dbReference>
<dbReference type="FunFam" id="1.10.1520.10:FF:000001">
    <property type="entry name" value="Ribonuclease 3"/>
    <property type="match status" value="1"/>
</dbReference>
<keyword evidence="12 15" id="KW-0378">Hydrolase</keyword>
<dbReference type="GO" id="GO:0004525">
    <property type="term" value="F:ribonuclease III activity"/>
    <property type="evidence" value="ECO:0007669"/>
    <property type="project" value="UniProtKB-UniRule"/>
</dbReference>
<feature type="binding site" evidence="15">
    <location>
        <position position="46"/>
    </location>
    <ligand>
        <name>Mg(2+)</name>
        <dbReference type="ChEBI" id="CHEBI:18420"/>
    </ligand>
</feature>
<evidence type="ECO:0000256" key="6">
    <source>
        <dbReference type="ARBA" id="ARBA00022552"/>
    </source>
</evidence>
<evidence type="ECO:0000259" key="17">
    <source>
        <dbReference type="PROSITE" id="PS50142"/>
    </source>
</evidence>
<dbReference type="CDD" id="cd00593">
    <property type="entry name" value="RIBOc"/>
    <property type="match status" value="1"/>
</dbReference>
<dbReference type="GO" id="GO:0046872">
    <property type="term" value="F:metal ion binding"/>
    <property type="evidence" value="ECO:0007669"/>
    <property type="project" value="UniProtKB-KW"/>
</dbReference>
<dbReference type="GO" id="GO:0003725">
    <property type="term" value="F:double-stranded RNA binding"/>
    <property type="evidence" value="ECO:0007669"/>
    <property type="project" value="TreeGrafter"/>
</dbReference>